<dbReference type="EMBL" id="AWQX01000269">
    <property type="protein sequence ID" value="EST24174.1"/>
    <property type="molecule type" value="Genomic_DNA"/>
</dbReference>
<gene>
    <name evidence="1" type="ORF">M878_31310</name>
</gene>
<sequence length="90" mass="9366">MTLTAVDLFPSILDFRSDGGALPGARRMTEGDLGSGQVAAFPLETGADVHADRSEAHPGGEEAVCCLCPAVCARTSEAQRLTSGEAHRPR</sequence>
<evidence type="ECO:0000313" key="2">
    <source>
        <dbReference type="Proteomes" id="UP000017984"/>
    </source>
</evidence>
<proteinExistence type="predicted"/>
<keyword evidence="2" id="KW-1185">Reference proteome</keyword>
<dbReference type="OrthoDB" id="512358at2"/>
<comment type="caution">
    <text evidence="1">The sequence shown here is derived from an EMBL/GenBank/DDBJ whole genome shotgun (WGS) entry which is preliminary data.</text>
</comment>
<dbReference type="RefSeq" id="WP_023550963.1">
    <property type="nucleotide sequence ID" value="NZ_CM002285.1"/>
</dbReference>
<dbReference type="Proteomes" id="UP000017984">
    <property type="component" value="Chromosome"/>
</dbReference>
<reference evidence="1 2" key="1">
    <citation type="journal article" date="2014" name="Genome Announc.">
        <title>Draft Genome Sequence of Streptomyces roseochromogenes subsp. oscitans DS 12.976, Producer of the Aminocoumarin Antibiotic Clorobiocin.</title>
        <authorList>
            <person name="Ruckert C."/>
            <person name="Kalinowski J."/>
            <person name="Heide L."/>
            <person name="Apel A.K."/>
        </authorList>
    </citation>
    <scope>NUCLEOTIDE SEQUENCE [LARGE SCALE GENOMIC DNA]</scope>
    <source>
        <strain evidence="1 2">DS 12.976</strain>
    </source>
</reference>
<protein>
    <submittedName>
        <fullName evidence="1">Uncharacterized protein</fullName>
    </submittedName>
</protein>
<name>V6K5F9_STRRC</name>
<organism evidence="1 2">
    <name type="scientific">Streptomyces roseochromogenus subsp. oscitans DS 12.976</name>
    <dbReference type="NCBI Taxonomy" id="1352936"/>
    <lineage>
        <taxon>Bacteria</taxon>
        <taxon>Bacillati</taxon>
        <taxon>Actinomycetota</taxon>
        <taxon>Actinomycetes</taxon>
        <taxon>Kitasatosporales</taxon>
        <taxon>Streptomycetaceae</taxon>
        <taxon>Streptomyces</taxon>
    </lineage>
</organism>
<accession>V6K5F9</accession>
<dbReference type="PATRIC" id="fig|1352936.5.peg.6517"/>
<dbReference type="AlphaFoldDB" id="V6K5F9"/>
<dbReference type="HOGENOM" id="CLU_2439579_0_0_11"/>
<evidence type="ECO:0000313" key="1">
    <source>
        <dbReference type="EMBL" id="EST24174.1"/>
    </source>
</evidence>
<dbReference type="STRING" id="1352936.M878_31310"/>